<comment type="similarity">
    <text evidence="3">Belongs to the peptidase S33 family.</text>
</comment>
<sequence>MAFEVICPSIPGYGFSEAPHQEGFNVIQTAHIFVKLMNRLGHKTFFVHGGDWGSFVSRTISVLYPQNVRGMHVTMVQAAMDGKTIAKQILGGYLPSLVYENPGRDYSKVHPWFDKLSFMLRESGYFHIQATKPDTVGAALVDSPVGLAAYILEKFTTWTDPEFVNQPDGSLTKKFTMDELLTNIMIYWVSNNVASSMRYYKENAAIIFTDISRMPVTVPAAVADFPNELGRAPKALIQSLFDNLVQITDQPRGGHFAAFEEPKLVAEDIKKFVKTVLQLELSAKQKTTK</sequence>
<evidence type="ECO:0000256" key="6">
    <source>
        <dbReference type="ARBA" id="ARBA00022801"/>
    </source>
</evidence>
<evidence type="ECO:0000256" key="2">
    <source>
        <dbReference type="ARBA" id="ARBA00004111"/>
    </source>
</evidence>
<keyword evidence="10" id="KW-1185">Reference proteome</keyword>
<dbReference type="AlphaFoldDB" id="A0A7R9Q0Y2"/>
<gene>
    <name evidence="9" type="ORF">OSB1V03_LOCUS8611</name>
</gene>
<feature type="active site" description="Proton donor" evidence="7">
    <location>
        <position position="200"/>
    </location>
</feature>
<evidence type="ECO:0000256" key="7">
    <source>
        <dbReference type="PIRSR" id="PIRSR001112-1"/>
    </source>
</evidence>
<proteinExistence type="inferred from homology"/>
<dbReference type="InterPro" id="IPR029058">
    <property type="entry name" value="AB_hydrolase_fold"/>
</dbReference>
<comment type="subcellular location">
    <subcellularLocation>
        <location evidence="2">Microsome membrane</location>
        <topology evidence="2">Single-pass membrane protein</topology>
    </subcellularLocation>
</comment>
<dbReference type="PRINTS" id="PR00412">
    <property type="entry name" value="EPOXHYDRLASE"/>
</dbReference>
<accession>A0A7R9Q0Y2</accession>
<dbReference type="PANTHER" id="PTHR21661">
    <property type="entry name" value="EPOXIDE HYDROLASE 1-RELATED"/>
    <property type="match status" value="1"/>
</dbReference>
<keyword evidence="6" id="KW-0378">Hydrolase</keyword>
<dbReference type="Pfam" id="PF00561">
    <property type="entry name" value="Abhydrolase_1"/>
    <property type="match status" value="1"/>
</dbReference>
<comment type="catalytic activity">
    <reaction evidence="1">
        <text>1-(4-methoxyphenyl)-N-methyl-N-[(3-methyloxetan-3-yl)methyl]methanamine + H2O = 2-{[(4-methoxybenzyl)(methyl)amino]methyl}-2-methylpropane-1,3-diol</text>
        <dbReference type="Rhea" id="RHEA:55764"/>
        <dbReference type="ChEBI" id="CHEBI:15377"/>
        <dbReference type="ChEBI" id="CHEBI:139161"/>
        <dbReference type="ChEBI" id="CHEBI:139164"/>
        <dbReference type="EC" id="3.3.2.9"/>
    </reaction>
</comment>
<dbReference type="EC" id="3.3.2.9" evidence="4"/>
<evidence type="ECO:0000256" key="3">
    <source>
        <dbReference type="ARBA" id="ARBA00010088"/>
    </source>
</evidence>
<dbReference type="PIRSF" id="PIRSF001112">
    <property type="entry name" value="Epoxide_hydrolase"/>
    <property type="match status" value="1"/>
</dbReference>
<evidence type="ECO:0000259" key="8">
    <source>
        <dbReference type="Pfam" id="PF00561"/>
    </source>
</evidence>
<evidence type="ECO:0000256" key="4">
    <source>
        <dbReference type="ARBA" id="ARBA00012091"/>
    </source>
</evidence>
<evidence type="ECO:0000313" key="10">
    <source>
        <dbReference type="Proteomes" id="UP000759131"/>
    </source>
</evidence>
<dbReference type="EMBL" id="CAJPIZ010005446">
    <property type="protein sequence ID" value="CAG2108619.1"/>
    <property type="molecule type" value="Genomic_DNA"/>
</dbReference>
<dbReference type="EMBL" id="OC860021">
    <property type="protein sequence ID" value="CAD7628189.1"/>
    <property type="molecule type" value="Genomic_DNA"/>
</dbReference>
<evidence type="ECO:0000256" key="1">
    <source>
        <dbReference type="ARBA" id="ARBA00000221"/>
    </source>
</evidence>
<protein>
    <recommendedName>
        <fullName evidence="4">microsomal epoxide hydrolase</fullName>
        <ecNumber evidence="4">3.3.2.9</ecNumber>
    </recommendedName>
</protein>
<feature type="active site" description="Proton acceptor" evidence="7">
    <location>
        <position position="255"/>
    </location>
</feature>
<dbReference type="GO" id="GO:0097176">
    <property type="term" value="P:epoxide metabolic process"/>
    <property type="evidence" value="ECO:0007669"/>
    <property type="project" value="TreeGrafter"/>
</dbReference>
<reference evidence="9" key="1">
    <citation type="submission" date="2020-11" db="EMBL/GenBank/DDBJ databases">
        <authorList>
            <person name="Tran Van P."/>
        </authorList>
    </citation>
    <scope>NUCLEOTIDE SEQUENCE</scope>
</reference>
<feature type="active site" description="Nucleophile" evidence="7">
    <location>
        <position position="51"/>
    </location>
</feature>
<organism evidence="9">
    <name type="scientific">Medioppia subpectinata</name>
    <dbReference type="NCBI Taxonomy" id="1979941"/>
    <lineage>
        <taxon>Eukaryota</taxon>
        <taxon>Metazoa</taxon>
        <taxon>Ecdysozoa</taxon>
        <taxon>Arthropoda</taxon>
        <taxon>Chelicerata</taxon>
        <taxon>Arachnida</taxon>
        <taxon>Acari</taxon>
        <taxon>Acariformes</taxon>
        <taxon>Sarcoptiformes</taxon>
        <taxon>Oribatida</taxon>
        <taxon>Brachypylina</taxon>
        <taxon>Oppioidea</taxon>
        <taxon>Oppiidae</taxon>
        <taxon>Medioppia</taxon>
    </lineage>
</organism>
<dbReference type="Gene3D" id="3.40.50.1820">
    <property type="entry name" value="alpha/beta hydrolase"/>
    <property type="match status" value="1"/>
</dbReference>
<dbReference type="GO" id="GO:0033961">
    <property type="term" value="F:cis-stilbene-oxide hydrolase activity"/>
    <property type="evidence" value="ECO:0007669"/>
    <property type="project" value="UniProtKB-EC"/>
</dbReference>
<evidence type="ECO:0000256" key="5">
    <source>
        <dbReference type="ARBA" id="ARBA00022797"/>
    </source>
</evidence>
<dbReference type="InterPro" id="IPR000073">
    <property type="entry name" value="AB_hydrolase_1"/>
</dbReference>
<dbReference type="SUPFAM" id="SSF53474">
    <property type="entry name" value="alpha/beta-Hydrolases"/>
    <property type="match status" value="1"/>
</dbReference>
<keyword evidence="5" id="KW-0058">Aromatic hydrocarbons catabolism</keyword>
<evidence type="ECO:0000313" key="9">
    <source>
        <dbReference type="EMBL" id="CAD7628189.1"/>
    </source>
</evidence>
<dbReference type="PANTHER" id="PTHR21661:SF35">
    <property type="entry name" value="EPOXIDE HYDROLASE"/>
    <property type="match status" value="1"/>
</dbReference>
<feature type="domain" description="AB hydrolase-1" evidence="8">
    <location>
        <begin position="3"/>
        <end position="97"/>
    </location>
</feature>
<dbReference type="InterPro" id="IPR016292">
    <property type="entry name" value="Epoxide_hydrolase"/>
</dbReference>
<name>A0A7R9Q0Y2_9ACAR</name>
<dbReference type="Proteomes" id="UP000759131">
    <property type="component" value="Unassembled WGS sequence"/>
</dbReference>
<dbReference type="OrthoDB" id="7130006at2759"/>
<dbReference type="InterPro" id="IPR000639">
    <property type="entry name" value="Epox_hydrolase-like"/>
</dbReference>